<name>A0ABW0SB91_9RHOB</name>
<dbReference type="InterPro" id="IPR007831">
    <property type="entry name" value="T2SS_GspE_N"/>
</dbReference>
<dbReference type="Pfam" id="PF05157">
    <property type="entry name" value="MshEN"/>
    <property type="match status" value="1"/>
</dbReference>
<evidence type="ECO:0000256" key="4">
    <source>
        <dbReference type="ARBA" id="ARBA00022692"/>
    </source>
</evidence>
<dbReference type="Pfam" id="PF13632">
    <property type="entry name" value="Glyco_trans_2_3"/>
    <property type="match status" value="1"/>
</dbReference>
<feature type="transmembrane region" description="Helical" evidence="7">
    <location>
        <begin position="171"/>
        <end position="192"/>
    </location>
</feature>
<reference evidence="11" key="1">
    <citation type="journal article" date="2019" name="Int. J. Syst. Evol. Microbiol.">
        <title>The Global Catalogue of Microorganisms (GCM) 10K type strain sequencing project: providing services to taxonomists for standard genome sequencing and annotation.</title>
        <authorList>
            <consortium name="The Broad Institute Genomics Platform"/>
            <consortium name="The Broad Institute Genome Sequencing Center for Infectious Disease"/>
            <person name="Wu L."/>
            <person name="Ma J."/>
        </authorList>
    </citation>
    <scope>NUCLEOTIDE SEQUENCE [LARGE SCALE GENOMIC DNA]</scope>
    <source>
        <strain evidence="11">KACC 11588</strain>
    </source>
</reference>
<feature type="transmembrane region" description="Helical" evidence="7">
    <location>
        <begin position="507"/>
        <end position="529"/>
    </location>
</feature>
<evidence type="ECO:0000259" key="8">
    <source>
        <dbReference type="Pfam" id="PF05157"/>
    </source>
</evidence>
<keyword evidence="11" id="KW-1185">Reference proteome</keyword>
<sequence>MAERLIRIERHATALAAEMPPVRLPEPRPARDAGSWLPDGLIPVDPLAEPPEAGLPGRLDPVLALAEGLLPWRAGGTATAVLCADPMRGAAHLPRLSAVFGGPVRLLPAEPRSLAAALAATAGRALVARAETLPPSRSSCRSLPGSALAGVAALALSLLGGLTLLHPPAVLLGLVALAALALVSGAALKLAAVAATLRRPSPEPASDVRPARLPVISLLVPLYHETGIARTLLRRMEALDYPRDLLDLCLIVEDDDRLTRATLEATALPPWARIVEVPEGTLRTKPRALNYALAFARGSILGLYDAEDVPAPDHLHKVALAFARRGPSTACLQGALDYHNHRRNWVARCFTLEYAGWFRVLLPGIQRLGLAVPLGGTTLFLRREALEAVGGWDAHNVTEDADLGLRLARAGYLTEMIPIATQEEANFRPWPWVRQRSRWLKGYAVTWAVHMRDPVRLWRELGPRRFWGVQVMFLGAILQFALAPLLWSFWLLPLGLPHPLASLLPPAVLVALSILFLATQALDIAYACVGARRAGKPGLAFWSPTLMLYFPLATLAVYKALWELAARPFHWDKTEHGIDAAVTPPPAPSPRRDGAAS</sequence>
<feature type="domain" description="Glycosyltransferase 2-like" evidence="9">
    <location>
        <begin position="304"/>
        <end position="510"/>
    </location>
</feature>
<evidence type="ECO:0000313" key="10">
    <source>
        <dbReference type="EMBL" id="MFC5566127.1"/>
    </source>
</evidence>
<gene>
    <name evidence="10" type="ORF">ACFPOC_06795</name>
</gene>
<evidence type="ECO:0000256" key="5">
    <source>
        <dbReference type="ARBA" id="ARBA00022989"/>
    </source>
</evidence>
<feature type="transmembrane region" description="Helical" evidence="7">
    <location>
        <begin position="466"/>
        <end position="487"/>
    </location>
</feature>
<evidence type="ECO:0000256" key="3">
    <source>
        <dbReference type="ARBA" id="ARBA00022679"/>
    </source>
</evidence>
<evidence type="ECO:0000256" key="6">
    <source>
        <dbReference type="ARBA" id="ARBA00023136"/>
    </source>
</evidence>
<evidence type="ECO:0000259" key="9">
    <source>
        <dbReference type="Pfam" id="PF13632"/>
    </source>
</evidence>
<feature type="domain" description="Type II secretion system protein GspE N-terminal" evidence="8">
    <location>
        <begin position="44"/>
        <end position="123"/>
    </location>
</feature>
<keyword evidence="4 7" id="KW-0812">Transmembrane</keyword>
<dbReference type="RefSeq" id="WP_209839007.1">
    <property type="nucleotide sequence ID" value="NZ_JAGGJP010000004.1"/>
</dbReference>
<accession>A0ABW0SB91</accession>
<proteinExistence type="predicted"/>
<protein>
    <submittedName>
        <fullName evidence="10">Glycosyltransferase family 2 protein</fullName>
    </submittedName>
</protein>
<evidence type="ECO:0000256" key="1">
    <source>
        <dbReference type="ARBA" id="ARBA00004141"/>
    </source>
</evidence>
<feature type="transmembrane region" description="Helical" evidence="7">
    <location>
        <begin position="147"/>
        <end position="165"/>
    </location>
</feature>
<keyword evidence="6 7" id="KW-0472">Membrane</keyword>
<feature type="transmembrane region" description="Helical" evidence="7">
    <location>
        <begin position="541"/>
        <end position="561"/>
    </location>
</feature>
<evidence type="ECO:0000256" key="7">
    <source>
        <dbReference type="SAM" id="Phobius"/>
    </source>
</evidence>
<dbReference type="InterPro" id="IPR001173">
    <property type="entry name" value="Glyco_trans_2-like"/>
</dbReference>
<keyword evidence="5 7" id="KW-1133">Transmembrane helix</keyword>
<dbReference type="InterPro" id="IPR050321">
    <property type="entry name" value="Glycosyltr_2/OpgH_subfam"/>
</dbReference>
<keyword evidence="2" id="KW-0328">Glycosyltransferase</keyword>
<dbReference type="PANTHER" id="PTHR43867:SF2">
    <property type="entry name" value="CELLULOSE SYNTHASE CATALYTIC SUBUNIT A [UDP-FORMING]"/>
    <property type="match status" value="1"/>
</dbReference>
<organism evidence="10 11">
    <name type="scientific">Rubellimicrobium aerolatum</name>
    <dbReference type="NCBI Taxonomy" id="490979"/>
    <lineage>
        <taxon>Bacteria</taxon>
        <taxon>Pseudomonadati</taxon>
        <taxon>Pseudomonadota</taxon>
        <taxon>Alphaproteobacteria</taxon>
        <taxon>Rhodobacterales</taxon>
        <taxon>Roseobacteraceae</taxon>
        <taxon>Rubellimicrobium</taxon>
    </lineage>
</organism>
<comment type="subcellular location">
    <subcellularLocation>
        <location evidence="1">Membrane</location>
        <topology evidence="1">Multi-pass membrane protein</topology>
    </subcellularLocation>
</comment>
<keyword evidence="3" id="KW-0808">Transferase</keyword>
<dbReference type="Proteomes" id="UP001596056">
    <property type="component" value="Unassembled WGS sequence"/>
</dbReference>
<comment type="caution">
    <text evidence="10">The sequence shown here is derived from an EMBL/GenBank/DDBJ whole genome shotgun (WGS) entry which is preliminary data.</text>
</comment>
<dbReference type="EMBL" id="JBHSNA010000004">
    <property type="protein sequence ID" value="MFC5566127.1"/>
    <property type="molecule type" value="Genomic_DNA"/>
</dbReference>
<dbReference type="PANTHER" id="PTHR43867">
    <property type="entry name" value="CELLULOSE SYNTHASE CATALYTIC SUBUNIT A [UDP-FORMING]"/>
    <property type="match status" value="1"/>
</dbReference>
<dbReference type="Gene3D" id="3.90.550.10">
    <property type="entry name" value="Spore Coat Polysaccharide Biosynthesis Protein SpsA, Chain A"/>
    <property type="match status" value="1"/>
</dbReference>
<dbReference type="InterPro" id="IPR029044">
    <property type="entry name" value="Nucleotide-diphossugar_trans"/>
</dbReference>
<evidence type="ECO:0000313" key="11">
    <source>
        <dbReference type="Proteomes" id="UP001596056"/>
    </source>
</evidence>
<dbReference type="SUPFAM" id="SSF53448">
    <property type="entry name" value="Nucleotide-diphospho-sugar transferases"/>
    <property type="match status" value="1"/>
</dbReference>
<evidence type="ECO:0000256" key="2">
    <source>
        <dbReference type="ARBA" id="ARBA00022676"/>
    </source>
</evidence>